<evidence type="ECO:0000313" key="2">
    <source>
        <dbReference type="Proteomes" id="UP000220797"/>
    </source>
</evidence>
<accession>A0A1J1GUD5</accession>
<dbReference type="GeneID" id="39731817"/>
<keyword evidence="2" id="KW-1185">Reference proteome</keyword>
<dbReference type="Proteomes" id="UP000220797">
    <property type="component" value="Unassembled WGS sequence"/>
</dbReference>
<gene>
    <name evidence="1" type="ORF">PGAL8A_00328800</name>
</gene>
<protein>
    <submittedName>
        <fullName evidence="1">Uncharacterized protein</fullName>
    </submittedName>
</protein>
<name>A0A1J1GUD5_PLAGA</name>
<proteinExistence type="predicted"/>
<dbReference type="RefSeq" id="XP_028528879.1">
    <property type="nucleotide sequence ID" value="XM_028672315.1"/>
</dbReference>
<dbReference type="VEuPathDB" id="PlasmoDB:PGAL8A_00328800"/>
<reference evidence="1" key="1">
    <citation type="submission" date="2015-04" db="EMBL/GenBank/DDBJ databases">
        <authorList>
            <consortium name="Pathogen Informatics"/>
        </authorList>
    </citation>
    <scope>NUCLEOTIDE SEQUENCE [LARGE SCALE GENOMIC DNA]</scope>
    <source>
        <strain evidence="1">8A</strain>
    </source>
</reference>
<dbReference type="AlphaFoldDB" id="A0A1J1GUD5"/>
<organism evidence="1 2">
    <name type="scientific">Plasmodium gallinaceum</name>
    <dbReference type="NCBI Taxonomy" id="5849"/>
    <lineage>
        <taxon>Eukaryota</taxon>
        <taxon>Sar</taxon>
        <taxon>Alveolata</taxon>
        <taxon>Apicomplexa</taxon>
        <taxon>Aconoidasida</taxon>
        <taxon>Haemosporida</taxon>
        <taxon>Plasmodiidae</taxon>
        <taxon>Plasmodium</taxon>
        <taxon>Plasmodium (Haemamoeba)</taxon>
    </lineage>
</organism>
<sequence length="99" mass="11695">MNSAPNHLKELPKKYEKLSTLKNNSYNGKNNYIHNLFNNRNVAFNNNYFMENKYMNKTHEFNVTRLCFGMQNNQDLYSEDSGYNDDYDASEYEIGDGNI</sequence>
<dbReference type="EMBL" id="CVMV01000057">
    <property type="protein sequence ID" value="CRG96074.1"/>
    <property type="molecule type" value="Genomic_DNA"/>
</dbReference>
<evidence type="ECO:0000313" key="1">
    <source>
        <dbReference type="EMBL" id="CRG96074.1"/>
    </source>
</evidence>
<comment type="caution">
    <text evidence="1">The sequence shown here is derived from an EMBL/GenBank/DDBJ whole genome shotgun (WGS) entry which is preliminary data.</text>
</comment>